<accession>A0ABR9VRE2</accession>
<evidence type="ECO:0000256" key="1">
    <source>
        <dbReference type="ARBA" id="ARBA00023002"/>
    </source>
</evidence>
<dbReference type="EMBL" id="JADEVV010000020">
    <property type="protein sequence ID" value="MBE9253918.1"/>
    <property type="molecule type" value="Genomic_DNA"/>
</dbReference>
<proteinExistence type="predicted"/>
<dbReference type="Pfam" id="PF01266">
    <property type="entry name" value="DAO"/>
    <property type="match status" value="1"/>
</dbReference>
<comment type="caution">
    <text evidence="3">The sequence shown here is derived from an EMBL/GenBank/DDBJ whole genome shotgun (WGS) entry which is preliminary data.</text>
</comment>
<dbReference type="PANTHER" id="PTHR13847">
    <property type="entry name" value="SARCOSINE DEHYDROGENASE-RELATED"/>
    <property type="match status" value="1"/>
</dbReference>
<dbReference type="Gene3D" id="3.50.50.60">
    <property type="entry name" value="FAD/NAD(P)-binding domain"/>
    <property type="match status" value="1"/>
</dbReference>
<gene>
    <name evidence="3" type="ORF">IQ217_08690</name>
</gene>
<protein>
    <submittedName>
        <fullName evidence="3">FAD-dependent oxidoreductase</fullName>
    </submittedName>
</protein>
<feature type="domain" description="FAD dependent oxidoreductase" evidence="2">
    <location>
        <begin position="13"/>
        <end position="390"/>
    </location>
</feature>
<dbReference type="PANTHER" id="PTHR13847:SF287">
    <property type="entry name" value="FAD-DEPENDENT OXIDOREDUCTASE DOMAIN-CONTAINING PROTEIN 1"/>
    <property type="match status" value="1"/>
</dbReference>
<name>A0ABR9VRE2_9SYNC</name>
<dbReference type="SUPFAM" id="SSF51905">
    <property type="entry name" value="FAD/NAD(P)-binding domain"/>
    <property type="match status" value="1"/>
</dbReference>
<evidence type="ECO:0000259" key="2">
    <source>
        <dbReference type="Pfam" id="PF01266"/>
    </source>
</evidence>
<dbReference type="InterPro" id="IPR036188">
    <property type="entry name" value="FAD/NAD-bd_sf"/>
</dbReference>
<reference evidence="3 4" key="1">
    <citation type="submission" date="2020-10" db="EMBL/GenBank/DDBJ databases">
        <authorList>
            <person name="Castelo-Branco R."/>
            <person name="Eusebio N."/>
            <person name="Adriana R."/>
            <person name="Vieira A."/>
            <person name="Brugerolle De Fraissinette N."/>
            <person name="Rezende De Castro R."/>
            <person name="Schneider M.P."/>
            <person name="Vasconcelos V."/>
            <person name="Leao P.N."/>
        </authorList>
    </citation>
    <scope>NUCLEOTIDE SEQUENCE [LARGE SCALE GENOMIC DNA]</scope>
    <source>
        <strain evidence="3 4">LEGE 00031</strain>
    </source>
</reference>
<evidence type="ECO:0000313" key="3">
    <source>
        <dbReference type="EMBL" id="MBE9253918.1"/>
    </source>
</evidence>
<evidence type="ECO:0000313" key="4">
    <source>
        <dbReference type="Proteomes" id="UP000658720"/>
    </source>
</evidence>
<sequence>MVQLSAAAINRVDVAIIGGGIAGVAIAEYVARHTNLSVQLLEKNSHLGGDSSGKLEGWFHTGALYSGQDDGQTFFNCVNGVEDLLNHYSNYFAGRCNLTLGKYDHGYRPTVSGAGWFDPNPVYLIHPQRHSPEMLQSGLKGDRVQLEMQLKRVLGRLEMAYGQQFNWRSPTGHAAAAPDYGHLESYEQRGCSLLSQSEKISHYCQQFDLSHGVEPSDYALLKSLDCAMDTQGILQDLTASALAHGTAIATGINLEQINVDRYGPVRVQSIFYRDRQGQQHYLKANAFIFAVGAGFDRILPTLQVRAKLKRSRSTMVVAYPAVSPHNFVRMSTKNSYHFNHFFQRANIFDSSQFFNYSMLANSGYVSDENDCLASGEIELLLDTAARYFGEDNLYQRQLWSYDCVKTEFISDDVQKRRYSYWIEVNPQSNYLCVLPGKFSFFPTVAVQTLKQLKTILPAPEIDRNHQDYHAYCDQAQALVASPYPHQLLAAHLKNKANS</sequence>
<dbReference type="Proteomes" id="UP000658720">
    <property type="component" value="Unassembled WGS sequence"/>
</dbReference>
<keyword evidence="1" id="KW-0560">Oxidoreductase</keyword>
<dbReference type="InterPro" id="IPR006076">
    <property type="entry name" value="FAD-dep_OxRdtase"/>
</dbReference>
<keyword evidence="4" id="KW-1185">Reference proteome</keyword>
<organism evidence="3 4">
    <name type="scientific">Synechocystis salina LEGE 00031</name>
    <dbReference type="NCBI Taxonomy" id="1828736"/>
    <lineage>
        <taxon>Bacteria</taxon>
        <taxon>Bacillati</taxon>
        <taxon>Cyanobacteriota</taxon>
        <taxon>Cyanophyceae</taxon>
        <taxon>Synechococcales</taxon>
        <taxon>Merismopediaceae</taxon>
        <taxon>Synechocystis</taxon>
    </lineage>
</organism>
<dbReference type="RefSeq" id="WP_194019645.1">
    <property type="nucleotide sequence ID" value="NZ_JADEVV010000020.1"/>
</dbReference>